<evidence type="ECO:0000256" key="9">
    <source>
        <dbReference type="ARBA" id="ARBA00022723"/>
    </source>
</evidence>
<comment type="similarity">
    <text evidence="4 21">Belongs to the folylpolyglutamate synthase family.</text>
</comment>
<dbReference type="InterPro" id="IPR013221">
    <property type="entry name" value="Mur_ligase_cen"/>
</dbReference>
<accession>A0ABT3PJ39</accession>
<keyword evidence="25" id="KW-1185">Reference proteome</keyword>
<evidence type="ECO:0000256" key="10">
    <source>
        <dbReference type="ARBA" id="ARBA00022741"/>
    </source>
</evidence>
<dbReference type="SUPFAM" id="SSF53244">
    <property type="entry name" value="MurD-like peptide ligases, peptide-binding domain"/>
    <property type="match status" value="1"/>
</dbReference>
<dbReference type="Gene3D" id="3.90.190.20">
    <property type="entry name" value="Mur ligase, C-terminal domain"/>
    <property type="match status" value="1"/>
</dbReference>
<dbReference type="InterPro" id="IPR036565">
    <property type="entry name" value="Mur-like_cat_sf"/>
</dbReference>
<proteinExistence type="inferred from homology"/>
<sequence length="422" mass="47585">MSFLSIDDVEQYLSEIPKFQSDLTKATDFGLSRFRKFCEAIGNPQDDFSSVHVAGTNGKGSTCSILEAVYREGGVSVGKYTSPHIFRFNERFIVDGQPIPDEELLQFFREFHDKVEEYRLTYFEISTAIAFWWFAKLQVDLGIIEVGLGGRLDATNIIDPLVSVITSISLDHTDILGGSLEKVAREKGGIIKAGRPVVVGQLAQEAEGAIRKVVENKDADIFSITDLKPEYMTGGKVKITVNEGEITFSTALKAPVQAFNVAVAWQVTRVLNDQLSVTQQQFGQALKQLNVGYGRFEKLSETKQWYFDGAHNIEAVQKLRESVSSVGEIGSAVLILSLMRDKITPKVMEEFSEFKNIYYYSLNTERAASVEDIKRWLPQMMAFPTRLNQQRQLLEEFDSELVIFAGSFYFYATVRDWIKNFA</sequence>
<keyword evidence="12" id="KW-0460">Magnesium</keyword>
<evidence type="ECO:0000313" key="24">
    <source>
        <dbReference type="EMBL" id="MCW9705941.1"/>
    </source>
</evidence>
<dbReference type="RefSeq" id="WP_265764638.1">
    <property type="nucleotide sequence ID" value="NZ_JAGGJA010000002.1"/>
</dbReference>
<reference evidence="24 25" key="1">
    <citation type="submission" date="2021-03" db="EMBL/GenBank/DDBJ databases">
        <title>Aliifodinibius sp. nov., a new bacterium isolated from saline soil.</title>
        <authorList>
            <person name="Galisteo C."/>
            <person name="De La Haba R."/>
            <person name="Sanchez-Porro C."/>
            <person name="Ventosa A."/>
        </authorList>
    </citation>
    <scope>NUCLEOTIDE SEQUENCE [LARGE SCALE GENOMIC DNA]</scope>
    <source>
        <strain evidence="24 25">1BSP15-2V2</strain>
    </source>
</reference>
<evidence type="ECO:0000256" key="6">
    <source>
        <dbReference type="ARBA" id="ARBA00013025"/>
    </source>
</evidence>
<evidence type="ECO:0000256" key="14">
    <source>
        <dbReference type="ARBA" id="ARBA00030048"/>
    </source>
</evidence>
<keyword evidence="10 21" id="KW-0547">Nucleotide-binding</keyword>
<dbReference type="NCBIfam" id="TIGR01499">
    <property type="entry name" value="folC"/>
    <property type="match status" value="1"/>
</dbReference>
<dbReference type="Pfam" id="PF02875">
    <property type="entry name" value="Mur_ligase_C"/>
    <property type="match status" value="1"/>
</dbReference>
<dbReference type="InterPro" id="IPR036615">
    <property type="entry name" value="Mur_ligase_C_dom_sf"/>
</dbReference>
<evidence type="ECO:0000256" key="19">
    <source>
        <dbReference type="ARBA" id="ARBA00049035"/>
    </source>
</evidence>
<evidence type="ECO:0000256" key="7">
    <source>
        <dbReference type="ARBA" id="ARBA00019357"/>
    </source>
</evidence>
<evidence type="ECO:0000313" key="25">
    <source>
        <dbReference type="Proteomes" id="UP001207918"/>
    </source>
</evidence>
<dbReference type="EC" id="6.3.2.12" evidence="5"/>
<dbReference type="InterPro" id="IPR004101">
    <property type="entry name" value="Mur_ligase_C"/>
</dbReference>
<organism evidence="24 25">
    <name type="scientific">Fodinibius salsisoli</name>
    <dbReference type="NCBI Taxonomy" id="2820877"/>
    <lineage>
        <taxon>Bacteria</taxon>
        <taxon>Pseudomonadati</taxon>
        <taxon>Balneolota</taxon>
        <taxon>Balneolia</taxon>
        <taxon>Balneolales</taxon>
        <taxon>Balneolaceae</taxon>
        <taxon>Fodinibius</taxon>
    </lineage>
</organism>
<evidence type="ECO:0000256" key="11">
    <source>
        <dbReference type="ARBA" id="ARBA00022840"/>
    </source>
</evidence>
<comment type="function">
    <text evidence="1">Functions in two distinct reactions of the de novo folate biosynthetic pathway. Catalyzes the addition of a glutamate residue to dihydropteroate (7,8-dihydropteroate or H2Pte) to form dihydrofolate (7,8-dihydrofolate monoglutamate or H2Pte-Glu). Also catalyzes successive additions of L-glutamate to tetrahydrofolate or 10-formyltetrahydrofolate or 5,10-methylenetetrahydrofolate, leading to folylpolyglutamate derivatives.</text>
</comment>
<keyword evidence="8 21" id="KW-0436">Ligase</keyword>
<evidence type="ECO:0000256" key="4">
    <source>
        <dbReference type="ARBA" id="ARBA00008276"/>
    </source>
</evidence>
<comment type="pathway">
    <text evidence="2">Cofactor biosynthesis; tetrahydrofolate biosynthesis; 7,8-dihydrofolate from 2-amino-4-hydroxy-6-hydroxymethyl-7,8-dihydropteridine diphosphate and 4-aminobenzoate: step 2/2.</text>
</comment>
<keyword evidence="11 21" id="KW-0067">ATP-binding</keyword>
<dbReference type="EC" id="6.3.2.17" evidence="6"/>
<evidence type="ECO:0000256" key="8">
    <source>
        <dbReference type="ARBA" id="ARBA00022598"/>
    </source>
</evidence>
<evidence type="ECO:0000256" key="12">
    <source>
        <dbReference type="ARBA" id="ARBA00022842"/>
    </source>
</evidence>
<dbReference type="PIRSF" id="PIRSF001563">
    <property type="entry name" value="Folylpolyglu_synth"/>
    <property type="match status" value="1"/>
</dbReference>
<evidence type="ECO:0000256" key="15">
    <source>
        <dbReference type="ARBA" id="ARBA00030592"/>
    </source>
</evidence>
<dbReference type="PANTHER" id="PTHR11136">
    <property type="entry name" value="FOLYLPOLYGLUTAMATE SYNTHASE-RELATED"/>
    <property type="match status" value="1"/>
</dbReference>
<dbReference type="EMBL" id="JAGGJA010000002">
    <property type="protein sequence ID" value="MCW9705941.1"/>
    <property type="molecule type" value="Genomic_DNA"/>
</dbReference>
<evidence type="ECO:0000259" key="23">
    <source>
        <dbReference type="Pfam" id="PF08245"/>
    </source>
</evidence>
<evidence type="ECO:0000259" key="22">
    <source>
        <dbReference type="Pfam" id="PF02875"/>
    </source>
</evidence>
<name>A0ABT3PJ39_9BACT</name>
<evidence type="ECO:0000256" key="13">
    <source>
        <dbReference type="ARBA" id="ARBA00022909"/>
    </source>
</evidence>
<evidence type="ECO:0000256" key="3">
    <source>
        <dbReference type="ARBA" id="ARBA00005150"/>
    </source>
</evidence>
<evidence type="ECO:0000256" key="17">
    <source>
        <dbReference type="ARBA" id="ARBA00047493"/>
    </source>
</evidence>
<dbReference type="InterPro" id="IPR018109">
    <property type="entry name" value="Folylpolyglutamate_synth_CS"/>
</dbReference>
<dbReference type="InterPro" id="IPR001645">
    <property type="entry name" value="Folylpolyglutamate_synth"/>
</dbReference>
<evidence type="ECO:0000256" key="2">
    <source>
        <dbReference type="ARBA" id="ARBA00004799"/>
    </source>
</evidence>
<evidence type="ECO:0000256" key="20">
    <source>
        <dbReference type="ARBA" id="ARBA00049161"/>
    </source>
</evidence>
<dbReference type="PROSITE" id="PS01012">
    <property type="entry name" value="FOLYLPOLYGLU_SYNT_2"/>
    <property type="match status" value="1"/>
</dbReference>
<protein>
    <recommendedName>
        <fullName evidence="7">Dihydrofolate synthase/folylpolyglutamate synthase</fullName>
        <ecNumber evidence="5">6.3.2.12</ecNumber>
        <ecNumber evidence="6">6.3.2.17</ecNumber>
    </recommendedName>
    <alternativeName>
        <fullName evidence="16">Folylpoly-gamma-glutamate synthetase-dihydrofolate synthetase</fullName>
    </alternativeName>
    <alternativeName>
        <fullName evidence="14">Folylpolyglutamate synthetase</fullName>
    </alternativeName>
    <alternativeName>
        <fullName evidence="15">Tetrahydrofolylpolyglutamate synthase</fullName>
    </alternativeName>
</protein>
<evidence type="ECO:0000256" key="5">
    <source>
        <dbReference type="ARBA" id="ARBA00013023"/>
    </source>
</evidence>
<comment type="catalytic activity">
    <reaction evidence="19">
        <text>(6R)-5,10-methylenetetrahydrofolyl-(gamma-L-Glu)(n) + L-glutamate + ATP = (6R)-5,10-methylenetetrahydrofolyl-(gamma-L-Glu)(n+1) + ADP + phosphate + H(+)</text>
        <dbReference type="Rhea" id="RHEA:51912"/>
        <dbReference type="Rhea" id="RHEA-COMP:13257"/>
        <dbReference type="Rhea" id="RHEA-COMP:13258"/>
        <dbReference type="ChEBI" id="CHEBI:15378"/>
        <dbReference type="ChEBI" id="CHEBI:29985"/>
        <dbReference type="ChEBI" id="CHEBI:30616"/>
        <dbReference type="ChEBI" id="CHEBI:43474"/>
        <dbReference type="ChEBI" id="CHEBI:136572"/>
        <dbReference type="ChEBI" id="CHEBI:456216"/>
        <dbReference type="EC" id="6.3.2.17"/>
    </reaction>
</comment>
<evidence type="ECO:0000256" key="18">
    <source>
        <dbReference type="ARBA" id="ARBA00047808"/>
    </source>
</evidence>
<keyword evidence="9" id="KW-0479">Metal-binding</keyword>
<comment type="caution">
    <text evidence="24">The sequence shown here is derived from an EMBL/GenBank/DDBJ whole genome shotgun (WGS) entry which is preliminary data.</text>
</comment>
<evidence type="ECO:0000256" key="16">
    <source>
        <dbReference type="ARBA" id="ARBA00032510"/>
    </source>
</evidence>
<comment type="catalytic activity">
    <reaction evidence="17">
        <text>(6S)-5,6,7,8-tetrahydrofolyl-(gamma-L-Glu)(n) + L-glutamate + ATP = (6S)-5,6,7,8-tetrahydrofolyl-(gamma-L-Glu)(n+1) + ADP + phosphate + H(+)</text>
        <dbReference type="Rhea" id="RHEA:10580"/>
        <dbReference type="Rhea" id="RHEA-COMP:14738"/>
        <dbReference type="Rhea" id="RHEA-COMP:14740"/>
        <dbReference type="ChEBI" id="CHEBI:15378"/>
        <dbReference type="ChEBI" id="CHEBI:29985"/>
        <dbReference type="ChEBI" id="CHEBI:30616"/>
        <dbReference type="ChEBI" id="CHEBI:43474"/>
        <dbReference type="ChEBI" id="CHEBI:141005"/>
        <dbReference type="ChEBI" id="CHEBI:456216"/>
        <dbReference type="EC" id="6.3.2.17"/>
    </reaction>
</comment>
<comment type="catalytic activity">
    <reaction evidence="20">
        <text>7,8-dihydropteroate + L-glutamate + ATP = 7,8-dihydrofolate + ADP + phosphate + H(+)</text>
        <dbReference type="Rhea" id="RHEA:23584"/>
        <dbReference type="ChEBI" id="CHEBI:15378"/>
        <dbReference type="ChEBI" id="CHEBI:17839"/>
        <dbReference type="ChEBI" id="CHEBI:29985"/>
        <dbReference type="ChEBI" id="CHEBI:30616"/>
        <dbReference type="ChEBI" id="CHEBI:43474"/>
        <dbReference type="ChEBI" id="CHEBI:57451"/>
        <dbReference type="ChEBI" id="CHEBI:456216"/>
        <dbReference type="EC" id="6.3.2.12"/>
    </reaction>
</comment>
<gene>
    <name evidence="24" type="ORF">J6I44_03715</name>
</gene>
<feature type="domain" description="Mur ligase central" evidence="23">
    <location>
        <begin position="53"/>
        <end position="263"/>
    </location>
</feature>
<dbReference type="SUPFAM" id="SSF53623">
    <property type="entry name" value="MurD-like peptide ligases, catalytic domain"/>
    <property type="match status" value="1"/>
</dbReference>
<evidence type="ECO:0000256" key="1">
    <source>
        <dbReference type="ARBA" id="ARBA00002714"/>
    </source>
</evidence>
<evidence type="ECO:0000256" key="21">
    <source>
        <dbReference type="PIRNR" id="PIRNR001563"/>
    </source>
</evidence>
<feature type="domain" description="Mur ligase C-terminal" evidence="22">
    <location>
        <begin position="294"/>
        <end position="392"/>
    </location>
</feature>
<dbReference type="Proteomes" id="UP001207918">
    <property type="component" value="Unassembled WGS sequence"/>
</dbReference>
<keyword evidence="13" id="KW-0289">Folate biosynthesis</keyword>
<dbReference type="Pfam" id="PF08245">
    <property type="entry name" value="Mur_ligase_M"/>
    <property type="match status" value="1"/>
</dbReference>
<comment type="catalytic activity">
    <reaction evidence="18">
        <text>10-formyltetrahydrofolyl-(gamma-L-Glu)(n) + L-glutamate + ATP = 10-formyltetrahydrofolyl-(gamma-L-Glu)(n+1) + ADP + phosphate + H(+)</text>
        <dbReference type="Rhea" id="RHEA:51904"/>
        <dbReference type="Rhea" id="RHEA-COMP:13088"/>
        <dbReference type="Rhea" id="RHEA-COMP:14300"/>
        <dbReference type="ChEBI" id="CHEBI:15378"/>
        <dbReference type="ChEBI" id="CHEBI:29985"/>
        <dbReference type="ChEBI" id="CHEBI:30616"/>
        <dbReference type="ChEBI" id="CHEBI:43474"/>
        <dbReference type="ChEBI" id="CHEBI:134413"/>
        <dbReference type="ChEBI" id="CHEBI:456216"/>
        <dbReference type="EC" id="6.3.2.17"/>
    </reaction>
</comment>
<comment type="pathway">
    <text evidence="3">Cofactor biosynthesis; tetrahydrofolylpolyglutamate biosynthesis.</text>
</comment>
<dbReference type="Gene3D" id="3.40.1190.10">
    <property type="entry name" value="Mur-like, catalytic domain"/>
    <property type="match status" value="1"/>
</dbReference>
<dbReference type="PANTHER" id="PTHR11136:SF0">
    <property type="entry name" value="DIHYDROFOLATE SYNTHETASE-RELATED"/>
    <property type="match status" value="1"/>
</dbReference>